<dbReference type="GO" id="GO:0004479">
    <property type="term" value="F:methionyl-tRNA formyltransferase activity"/>
    <property type="evidence" value="ECO:0007669"/>
    <property type="project" value="UniProtKB-EC"/>
</dbReference>
<organism evidence="3 4">
    <name type="scientific">Lophiostoma macrostomum CBS 122681</name>
    <dbReference type="NCBI Taxonomy" id="1314788"/>
    <lineage>
        <taxon>Eukaryota</taxon>
        <taxon>Fungi</taxon>
        <taxon>Dikarya</taxon>
        <taxon>Ascomycota</taxon>
        <taxon>Pezizomycotina</taxon>
        <taxon>Dothideomycetes</taxon>
        <taxon>Pleosporomycetidae</taxon>
        <taxon>Pleosporales</taxon>
        <taxon>Lophiostomataceae</taxon>
        <taxon>Lophiostoma</taxon>
    </lineage>
</organism>
<dbReference type="Pfam" id="PF00551">
    <property type="entry name" value="Formyl_trans_N"/>
    <property type="match status" value="1"/>
</dbReference>
<evidence type="ECO:0000259" key="2">
    <source>
        <dbReference type="Pfam" id="PF00551"/>
    </source>
</evidence>
<evidence type="ECO:0000313" key="3">
    <source>
        <dbReference type="EMBL" id="KAF2662294.1"/>
    </source>
</evidence>
<gene>
    <name evidence="3" type="ORF">K491DRAFT_710236</name>
</gene>
<dbReference type="Gene3D" id="3.40.50.12230">
    <property type="match status" value="1"/>
</dbReference>
<dbReference type="OrthoDB" id="10268103at2759"/>
<dbReference type="AlphaFoldDB" id="A0A6A6TUJ4"/>
<sequence>MFGRLRPSVHSFVLTPRRFYSSSKTASPLRVLFCGSDEFSIASLRALNDAKVADNDMIESIDVVHRPGKRTGRGLKIIKDVPIKHVATEELNLNTHIIDTFTGWTPPNPINIIIAVSFGLFVPPRLLNAAEYRGLNVHPSLLPDLRGPAPIHHTLLKHRPTTGVTVQTLHAKHFDHGAILAQTPLPGLEVQPEATPSDLIDQLGKLGGQMLVDVLKTHAYLPPIADAGWYGHSGGPVDHAEKITPAHTYIDFASATLDYIMTRHRVLGHLWCHLPNVERVILDDITPLTAMDNTRGKPGLFISGEFDRLLARTMDGHLLYIQSSTVAGGKKGTGNAHVRRVLEMESE</sequence>
<dbReference type="InterPro" id="IPR002376">
    <property type="entry name" value="Formyl_transf_N"/>
</dbReference>
<dbReference type="SUPFAM" id="SSF53328">
    <property type="entry name" value="Formyltransferase"/>
    <property type="match status" value="1"/>
</dbReference>
<evidence type="ECO:0000313" key="4">
    <source>
        <dbReference type="Proteomes" id="UP000799324"/>
    </source>
</evidence>
<dbReference type="Proteomes" id="UP000799324">
    <property type="component" value="Unassembled WGS sequence"/>
</dbReference>
<dbReference type="PANTHER" id="PTHR11138:SF5">
    <property type="entry name" value="METHIONYL-TRNA FORMYLTRANSFERASE, MITOCHONDRIAL"/>
    <property type="match status" value="1"/>
</dbReference>
<name>A0A6A6TUJ4_9PLEO</name>
<dbReference type="InterPro" id="IPR036477">
    <property type="entry name" value="Formyl_transf_N_sf"/>
</dbReference>
<dbReference type="InterPro" id="IPR041711">
    <property type="entry name" value="Met-tRNA-FMT_N"/>
</dbReference>
<proteinExistence type="predicted"/>
<feature type="domain" description="Formyl transferase N-terminal" evidence="2">
    <location>
        <begin position="30"/>
        <end position="215"/>
    </location>
</feature>
<evidence type="ECO:0000256" key="1">
    <source>
        <dbReference type="ARBA" id="ARBA00012261"/>
    </source>
</evidence>
<dbReference type="GO" id="GO:0005739">
    <property type="term" value="C:mitochondrion"/>
    <property type="evidence" value="ECO:0007669"/>
    <property type="project" value="TreeGrafter"/>
</dbReference>
<accession>A0A6A6TUJ4</accession>
<reference evidence="3" key="1">
    <citation type="journal article" date="2020" name="Stud. Mycol.">
        <title>101 Dothideomycetes genomes: a test case for predicting lifestyles and emergence of pathogens.</title>
        <authorList>
            <person name="Haridas S."/>
            <person name="Albert R."/>
            <person name="Binder M."/>
            <person name="Bloem J."/>
            <person name="Labutti K."/>
            <person name="Salamov A."/>
            <person name="Andreopoulos B."/>
            <person name="Baker S."/>
            <person name="Barry K."/>
            <person name="Bills G."/>
            <person name="Bluhm B."/>
            <person name="Cannon C."/>
            <person name="Castanera R."/>
            <person name="Culley D."/>
            <person name="Daum C."/>
            <person name="Ezra D."/>
            <person name="Gonzalez J."/>
            <person name="Henrissat B."/>
            <person name="Kuo A."/>
            <person name="Liang C."/>
            <person name="Lipzen A."/>
            <person name="Lutzoni F."/>
            <person name="Magnuson J."/>
            <person name="Mondo S."/>
            <person name="Nolan M."/>
            <person name="Ohm R."/>
            <person name="Pangilinan J."/>
            <person name="Park H.-J."/>
            <person name="Ramirez L."/>
            <person name="Alfaro M."/>
            <person name="Sun H."/>
            <person name="Tritt A."/>
            <person name="Yoshinaga Y."/>
            <person name="Zwiers L.-H."/>
            <person name="Turgeon B."/>
            <person name="Goodwin S."/>
            <person name="Spatafora J."/>
            <person name="Crous P."/>
            <person name="Grigoriev I."/>
        </authorList>
    </citation>
    <scope>NUCLEOTIDE SEQUENCE</scope>
    <source>
        <strain evidence="3">CBS 122681</strain>
    </source>
</reference>
<protein>
    <recommendedName>
        <fullName evidence="1">methionyl-tRNA formyltransferase</fullName>
        <ecNumber evidence="1">2.1.2.9</ecNumber>
    </recommendedName>
</protein>
<keyword evidence="3" id="KW-0808">Transferase</keyword>
<dbReference type="EMBL" id="MU004290">
    <property type="protein sequence ID" value="KAF2662294.1"/>
    <property type="molecule type" value="Genomic_DNA"/>
</dbReference>
<dbReference type="PANTHER" id="PTHR11138">
    <property type="entry name" value="METHIONYL-TRNA FORMYLTRANSFERASE"/>
    <property type="match status" value="1"/>
</dbReference>
<dbReference type="CDD" id="cd08646">
    <property type="entry name" value="FMT_core_Met-tRNA-FMT_N"/>
    <property type="match status" value="1"/>
</dbReference>
<dbReference type="EC" id="2.1.2.9" evidence="1"/>
<keyword evidence="4" id="KW-1185">Reference proteome</keyword>